<evidence type="ECO:0000313" key="8">
    <source>
        <dbReference type="EMBL" id="KAH9363904.1"/>
    </source>
</evidence>
<keyword evidence="3 7" id="KW-0645">Protease</keyword>
<evidence type="ECO:0000256" key="4">
    <source>
        <dbReference type="ARBA" id="ARBA00022729"/>
    </source>
</evidence>
<accession>A0A9J6FN94</accession>
<dbReference type="Pfam" id="PF00450">
    <property type="entry name" value="Peptidase_S10"/>
    <property type="match status" value="1"/>
</dbReference>
<evidence type="ECO:0000256" key="6">
    <source>
        <dbReference type="ARBA" id="ARBA00023180"/>
    </source>
</evidence>
<sequence>MVYLQGGPGKSSMFGQFLESGPLAVDSHGKLHRRPHTVQKIFNVVYVDQPAGAGFSFTKSAAGYARSSADCAKGLREFLRQLLIVFPELRNRPLYVAGESYGSRVAVALAHSLLTNPDPAVPLKLSGVIACSPVLGKAIDLLDSADSLYHMGMLDPHGRRTFSMAIQRVRDMWGVNHTGALYLLSHTIFSLHPTPSAFCRLTGYQDHASLLSDRKPAEFVQYYRYMQKPLLKRSLHLSSHAQVDSKRLRVILHLANDFTVDLRDQVQALLEATRMLVFSGQLDTVFPVVKQEAYMLSLNWTGGETLRKAPRKHWYEEGPGSRLLGYVKKSNDLTYVVLTRAGHHAWADASETVSKMVERFASGVDVLSPNRKVKGVN</sequence>
<evidence type="ECO:0000256" key="7">
    <source>
        <dbReference type="RuleBase" id="RU361156"/>
    </source>
</evidence>
<dbReference type="Proteomes" id="UP000821853">
    <property type="component" value="Chromosome 10"/>
</dbReference>
<dbReference type="InterPro" id="IPR001563">
    <property type="entry name" value="Peptidase_S10"/>
</dbReference>
<dbReference type="PRINTS" id="PR00724">
    <property type="entry name" value="CRBOXYPTASEC"/>
</dbReference>
<organism evidence="8 9">
    <name type="scientific">Haemaphysalis longicornis</name>
    <name type="common">Bush tick</name>
    <dbReference type="NCBI Taxonomy" id="44386"/>
    <lineage>
        <taxon>Eukaryota</taxon>
        <taxon>Metazoa</taxon>
        <taxon>Ecdysozoa</taxon>
        <taxon>Arthropoda</taxon>
        <taxon>Chelicerata</taxon>
        <taxon>Arachnida</taxon>
        <taxon>Acari</taxon>
        <taxon>Parasitiformes</taxon>
        <taxon>Ixodida</taxon>
        <taxon>Ixodoidea</taxon>
        <taxon>Ixodidae</taxon>
        <taxon>Haemaphysalinae</taxon>
        <taxon>Haemaphysalis</taxon>
    </lineage>
</organism>
<dbReference type="PROSITE" id="PS00131">
    <property type="entry name" value="CARBOXYPEPT_SER_SER"/>
    <property type="match status" value="1"/>
</dbReference>
<keyword evidence="9" id="KW-1185">Reference proteome</keyword>
<comment type="caution">
    <text evidence="8">The sequence shown here is derived from an EMBL/GenBank/DDBJ whole genome shotgun (WGS) entry which is preliminary data.</text>
</comment>
<evidence type="ECO:0000313" key="9">
    <source>
        <dbReference type="Proteomes" id="UP000821853"/>
    </source>
</evidence>
<dbReference type="AlphaFoldDB" id="A0A9J6FN94"/>
<dbReference type="InterPro" id="IPR029058">
    <property type="entry name" value="AB_hydrolase_fold"/>
</dbReference>
<keyword evidence="6" id="KW-0325">Glycoprotein</keyword>
<evidence type="ECO:0000256" key="5">
    <source>
        <dbReference type="ARBA" id="ARBA00022801"/>
    </source>
</evidence>
<keyword evidence="5 7" id="KW-0378">Hydrolase</keyword>
<dbReference type="PANTHER" id="PTHR11802:SF472">
    <property type="entry name" value="SERINE CARBOXYPEPTIDASE CPVL-RELATED"/>
    <property type="match status" value="1"/>
</dbReference>
<comment type="similarity">
    <text evidence="1 7">Belongs to the peptidase S10 family.</text>
</comment>
<keyword evidence="4" id="KW-0732">Signal</keyword>
<dbReference type="VEuPathDB" id="VectorBase:HLOH_052218"/>
<dbReference type="EMBL" id="JABSTR010000002">
    <property type="protein sequence ID" value="KAH9363904.1"/>
    <property type="molecule type" value="Genomic_DNA"/>
</dbReference>
<protein>
    <recommendedName>
        <fullName evidence="7">Carboxypeptidase</fullName>
        <ecNumber evidence="7">3.4.16.-</ecNumber>
    </recommendedName>
</protein>
<reference evidence="8 9" key="1">
    <citation type="journal article" date="2020" name="Cell">
        <title>Large-Scale Comparative Analyses of Tick Genomes Elucidate Their Genetic Diversity and Vector Capacities.</title>
        <authorList>
            <consortium name="Tick Genome and Microbiome Consortium (TIGMIC)"/>
            <person name="Jia N."/>
            <person name="Wang J."/>
            <person name="Shi W."/>
            <person name="Du L."/>
            <person name="Sun Y."/>
            <person name="Zhan W."/>
            <person name="Jiang J.F."/>
            <person name="Wang Q."/>
            <person name="Zhang B."/>
            <person name="Ji P."/>
            <person name="Bell-Sakyi L."/>
            <person name="Cui X.M."/>
            <person name="Yuan T.T."/>
            <person name="Jiang B.G."/>
            <person name="Yang W.F."/>
            <person name="Lam T.T."/>
            <person name="Chang Q.C."/>
            <person name="Ding S.J."/>
            <person name="Wang X.J."/>
            <person name="Zhu J.G."/>
            <person name="Ruan X.D."/>
            <person name="Zhao L."/>
            <person name="Wei J.T."/>
            <person name="Ye R.Z."/>
            <person name="Que T.C."/>
            <person name="Du C.H."/>
            <person name="Zhou Y.H."/>
            <person name="Cheng J.X."/>
            <person name="Dai P.F."/>
            <person name="Guo W.B."/>
            <person name="Han X.H."/>
            <person name="Huang E.J."/>
            <person name="Li L.F."/>
            <person name="Wei W."/>
            <person name="Gao Y.C."/>
            <person name="Liu J.Z."/>
            <person name="Shao H.Z."/>
            <person name="Wang X."/>
            <person name="Wang C.C."/>
            <person name="Yang T.C."/>
            <person name="Huo Q.B."/>
            <person name="Li W."/>
            <person name="Chen H.Y."/>
            <person name="Chen S.E."/>
            <person name="Zhou L.G."/>
            <person name="Ni X.B."/>
            <person name="Tian J.H."/>
            <person name="Sheng Y."/>
            <person name="Liu T."/>
            <person name="Pan Y.S."/>
            <person name="Xia L.Y."/>
            <person name="Li J."/>
            <person name="Zhao F."/>
            <person name="Cao W.C."/>
        </authorList>
    </citation>
    <scope>NUCLEOTIDE SEQUENCE [LARGE SCALE GENOMIC DNA]</scope>
    <source>
        <strain evidence="8">HaeL-2018</strain>
    </source>
</reference>
<dbReference type="GO" id="GO:0004185">
    <property type="term" value="F:serine-type carboxypeptidase activity"/>
    <property type="evidence" value="ECO:0007669"/>
    <property type="project" value="UniProtKB-UniRule"/>
</dbReference>
<dbReference type="OrthoDB" id="443318at2759"/>
<evidence type="ECO:0000256" key="2">
    <source>
        <dbReference type="ARBA" id="ARBA00022645"/>
    </source>
</evidence>
<evidence type="ECO:0000256" key="1">
    <source>
        <dbReference type="ARBA" id="ARBA00009431"/>
    </source>
</evidence>
<dbReference type="InterPro" id="IPR018202">
    <property type="entry name" value="Ser_caboxypep_ser_AS"/>
</dbReference>
<dbReference type="Gene3D" id="3.40.50.1820">
    <property type="entry name" value="alpha/beta hydrolase"/>
    <property type="match status" value="1"/>
</dbReference>
<dbReference type="GO" id="GO:0006508">
    <property type="term" value="P:proteolysis"/>
    <property type="evidence" value="ECO:0007669"/>
    <property type="project" value="UniProtKB-KW"/>
</dbReference>
<dbReference type="PANTHER" id="PTHR11802">
    <property type="entry name" value="SERINE PROTEASE FAMILY S10 SERINE CARBOXYPEPTIDASE"/>
    <property type="match status" value="1"/>
</dbReference>
<evidence type="ECO:0000256" key="3">
    <source>
        <dbReference type="ARBA" id="ARBA00022670"/>
    </source>
</evidence>
<dbReference type="OMA" id="RAPWENE"/>
<proteinExistence type="inferred from homology"/>
<dbReference type="SUPFAM" id="SSF53474">
    <property type="entry name" value="alpha/beta-Hydrolases"/>
    <property type="match status" value="1"/>
</dbReference>
<gene>
    <name evidence="8" type="ORF">HPB48_011212</name>
</gene>
<keyword evidence="2 7" id="KW-0121">Carboxypeptidase</keyword>
<dbReference type="EC" id="3.4.16.-" evidence="7"/>
<name>A0A9J6FN94_HAELO</name>